<dbReference type="AlphaFoldDB" id="A0AAV5RW90"/>
<feature type="compositionally biased region" description="Basic and acidic residues" evidence="2">
    <location>
        <begin position="374"/>
        <end position="385"/>
    </location>
</feature>
<dbReference type="InterPro" id="IPR012677">
    <property type="entry name" value="Nucleotide-bd_a/b_plait_sf"/>
</dbReference>
<dbReference type="Proteomes" id="UP001377567">
    <property type="component" value="Unassembled WGS sequence"/>
</dbReference>
<protein>
    <submittedName>
        <fullName evidence="4">Tif3 protein</fullName>
    </submittedName>
</protein>
<dbReference type="PROSITE" id="PS50102">
    <property type="entry name" value="RRM"/>
    <property type="match status" value="1"/>
</dbReference>
<feature type="compositionally biased region" description="Acidic residues" evidence="2">
    <location>
        <begin position="430"/>
        <end position="443"/>
    </location>
</feature>
<evidence type="ECO:0000256" key="2">
    <source>
        <dbReference type="SAM" id="MobiDB-lite"/>
    </source>
</evidence>
<dbReference type="SUPFAM" id="SSF54928">
    <property type="entry name" value="RNA-binding domain, RBD"/>
    <property type="match status" value="1"/>
</dbReference>
<sequence>MAPPKKTVKMDLSSFLNDDTFTSNWNEDDVDVNKIRVPIENSNANTIPLEELAKTRNNGAGVSGGFGGRGGFGGQGGFGGNRGGHLDPALGGGDSGMGMGMGRRAREEYPVPNEPPYRAIINNIPWDISPGGVKAWVEDGLAKPDAVEEVDLPMSPQDPTRLKGMAFITLKEREDLVTALTFNATKLNERTVYVSVAAPRRGGFGGSDNFDWGSARGSAFQSAGPGREEVDIDWSGARGSNFRAPRERREEPNIDWDGARGANFRAPREPREEPNLDWDSARGSNFRGQRPPREPREEPNLDWDSARGSHFKAQRPPREPREEPNLDWNAARGSNFKEQRAPRERKQEPSLDWGAARGSKFQDIGKRGQNNRRQTKEEAPVENKIQKSAFDVLRGDDDDEEDNETAAPAAKAADATEEVAEATQKVADLSVEDNDEWETVGKK</sequence>
<keyword evidence="1" id="KW-0694">RNA-binding</keyword>
<reference evidence="4 5" key="1">
    <citation type="journal article" date="2023" name="Elife">
        <title>Identification of key yeast species and microbe-microbe interactions impacting larval growth of Drosophila in the wild.</title>
        <authorList>
            <person name="Mure A."/>
            <person name="Sugiura Y."/>
            <person name="Maeda R."/>
            <person name="Honda K."/>
            <person name="Sakurai N."/>
            <person name="Takahashi Y."/>
            <person name="Watada M."/>
            <person name="Katoh T."/>
            <person name="Gotoh A."/>
            <person name="Gotoh Y."/>
            <person name="Taniguchi I."/>
            <person name="Nakamura K."/>
            <person name="Hayashi T."/>
            <person name="Katayama T."/>
            <person name="Uemura T."/>
            <person name="Hattori Y."/>
        </authorList>
    </citation>
    <scope>NUCLEOTIDE SEQUENCE [LARGE SCALE GENOMIC DNA]</scope>
    <source>
        <strain evidence="4 5">KH-74</strain>
    </source>
</reference>
<comment type="caution">
    <text evidence="4">The sequence shown here is derived from an EMBL/GenBank/DDBJ whole genome shotgun (WGS) entry which is preliminary data.</text>
</comment>
<feature type="compositionally biased region" description="Basic and acidic residues" evidence="2">
    <location>
        <begin position="335"/>
        <end position="349"/>
    </location>
</feature>
<evidence type="ECO:0000313" key="5">
    <source>
        <dbReference type="Proteomes" id="UP001377567"/>
    </source>
</evidence>
<dbReference type="SMART" id="SM00360">
    <property type="entry name" value="RRM"/>
    <property type="match status" value="1"/>
</dbReference>
<dbReference type="Gene3D" id="3.30.70.330">
    <property type="match status" value="1"/>
</dbReference>
<evidence type="ECO:0000313" key="4">
    <source>
        <dbReference type="EMBL" id="GMM55685.1"/>
    </source>
</evidence>
<feature type="compositionally biased region" description="Basic and acidic residues" evidence="2">
    <location>
        <begin position="291"/>
        <end position="307"/>
    </location>
</feature>
<name>A0AAV5RW90_MAUHU</name>
<feature type="domain" description="RRM" evidence="3">
    <location>
        <begin position="117"/>
        <end position="199"/>
    </location>
</feature>
<gene>
    <name evidence="4" type="ORF">DAKH74_023010</name>
</gene>
<proteinExistence type="predicted"/>
<dbReference type="EMBL" id="BTGD01000005">
    <property type="protein sequence ID" value="GMM55685.1"/>
    <property type="molecule type" value="Genomic_DNA"/>
</dbReference>
<evidence type="ECO:0000259" key="3">
    <source>
        <dbReference type="PROSITE" id="PS50102"/>
    </source>
</evidence>
<keyword evidence="5" id="KW-1185">Reference proteome</keyword>
<organism evidence="4 5">
    <name type="scientific">Maudiozyma humilis</name>
    <name type="common">Sour dough yeast</name>
    <name type="synonym">Kazachstania humilis</name>
    <dbReference type="NCBI Taxonomy" id="51915"/>
    <lineage>
        <taxon>Eukaryota</taxon>
        <taxon>Fungi</taxon>
        <taxon>Dikarya</taxon>
        <taxon>Ascomycota</taxon>
        <taxon>Saccharomycotina</taxon>
        <taxon>Saccharomycetes</taxon>
        <taxon>Saccharomycetales</taxon>
        <taxon>Saccharomycetaceae</taxon>
        <taxon>Maudiozyma</taxon>
    </lineage>
</organism>
<dbReference type="GO" id="GO:0003723">
    <property type="term" value="F:RNA binding"/>
    <property type="evidence" value="ECO:0007669"/>
    <property type="project" value="UniProtKB-UniRule"/>
</dbReference>
<feature type="region of interest" description="Disordered" evidence="2">
    <location>
        <begin position="204"/>
        <end position="443"/>
    </location>
</feature>
<accession>A0AAV5RW90</accession>
<dbReference type="InterPro" id="IPR035979">
    <property type="entry name" value="RBD_domain_sf"/>
</dbReference>
<evidence type="ECO:0000256" key="1">
    <source>
        <dbReference type="PROSITE-ProRule" id="PRU00176"/>
    </source>
</evidence>
<dbReference type="InterPro" id="IPR000504">
    <property type="entry name" value="RRM_dom"/>
</dbReference>